<name>A0A9Q0BPR5_9MUSC</name>
<dbReference type="EMBL" id="JAMKOV010000005">
    <property type="protein sequence ID" value="KAI8039696.1"/>
    <property type="molecule type" value="Genomic_DNA"/>
</dbReference>
<proteinExistence type="predicted"/>
<gene>
    <name evidence="1" type="ORF">M5D96_007117</name>
</gene>
<accession>A0A9Q0BPR5</accession>
<dbReference type="AlphaFoldDB" id="A0A9Q0BPR5"/>
<evidence type="ECO:0000313" key="1">
    <source>
        <dbReference type="EMBL" id="KAI8039696.1"/>
    </source>
</evidence>
<organism evidence="1 2">
    <name type="scientific">Drosophila gunungcola</name>
    <name type="common">fruit fly</name>
    <dbReference type="NCBI Taxonomy" id="103775"/>
    <lineage>
        <taxon>Eukaryota</taxon>
        <taxon>Metazoa</taxon>
        <taxon>Ecdysozoa</taxon>
        <taxon>Arthropoda</taxon>
        <taxon>Hexapoda</taxon>
        <taxon>Insecta</taxon>
        <taxon>Pterygota</taxon>
        <taxon>Neoptera</taxon>
        <taxon>Endopterygota</taxon>
        <taxon>Diptera</taxon>
        <taxon>Brachycera</taxon>
        <taxon>Muscomorpha</taxon>
        <taxon>Ephydroidea</taxon>
        <taxon>Drosophilidae</taxon>
        <taxon>Drosophila</taxon>
        <taxon>Sophophora</taxon>
    </lineage>
</organism>
<keyword evidence="2" id="KW-1185">Reference proteome</keyword>
<dbReference type="Proteomes" id="UP001059596">
    <property type="component" value="Unassembled WGS sequence"/>
</dbReference>
<protein>
    <submittedName>
        <fullName evidence="1">Uncharacterized protein</fullName>
    </submittedName>
</protein>
<comment type="caution">
    <text evidence="1">The sequence shown here is derived from an EMBL/GenBank/DDBJ whole genome shotgun (WGS) entry which is preliminary data.</text>
</comment>
<reference evidence="1" key="1">
    <citation type="journal article" date="2023" name="Genome Biol. Evol.">
        <title>Long-read-based Genome Assembly of Drosophila gunungcola Reveals Fewer Chemosensory Genes in Flower-breeding Species.</title>
        <authorList>
            <person name="Negi A."/>
            <person name="Liao B.Y."/>
            <person name="Yeh S.D."/>
        </authorList>
    </citation>
    <scope>NUCLEOTIDE SEQUENCE</scope>
    <source>
        <strain evidence="1">Sukarami</strain>
    </source>
</reference>
<evidence type="ECO:0000313" key="2">
    <source>
        <dbReference type="Proteomes" id="UP001059596"/>
    </source>
</evidence>
<sequence length="105" mass="11500">MCTPPYPLCNPDFTRTLPNPKRHSQRNSATGLIEGMQMRSKDDHMLISNGLYIPSPSPASSLVIKGSYISSPSPAPPADGSYFNMSDKYMSYPPVVSSRNHLANL</sequence>